<sequence>PSVICRVFVITTNITNESLLTNISERDFDLLKLKICHQITQENPGNRNI</sequence>
<dbReference type="Proteomes" id="UP000694417">
    <property type="component" value="Unplaced"/>
</dbReference>
<dbReference type="AlphaFoldDB" id="A0A8D2H8A4"/>
<accession>A0A8D2H8A4</accession>
<dbReference type="Ensembl" id="ENSUPAT00010010780.1">
    <property type="protein sequence ID" value="ENSUPAP00010009366.1"/>
    <property type="gene ID" value="ENSUPAG00010007584.1"/>
</dbReference>
<keyword evidence="2" id="KW-1185">Reference proteome</keyword>
<reference evidence="1" key="2">
    <citation type="submission" date="2025-09" db="UniProtKB">
        <authorList>
            <consortium name="Ensembl"/>
        </authorList>
    </citation>
    <scope>IDENTIFICATION</scope>
</reference>
<evidence type="ECO:0000313" key="1">
    <source>
        <dbReference type="Ensembl" id="ENSUPAP00010009366.1"/>
    </source>
</evidence>
<evidence type="ECO:0000313" key="2">
    <source>
        <dbReference type="Proteomes" id="UP000694417"/>
    </source>
</evidence>
<proteinExistence type="predicted"/>
<name>A0A8D2H8A4_UROPR</name>
<reference evidence="1" key="1">
    <citation type="submission" date="2025-08" db="UniProtKB">
        <authorList>
            <consortium name="Ensembl"/>
        </authorList>
    </citation>
    <scope>IDENTIFICATION</scope>
</reference>
<protein>
    <submittedName>
        <fullName evidence="1">Uncharacterized protein</fullName>
    </submittedName>
</protein>
<organism evidence="1 2">
    <name type="scientific">Urocitellus parryii</name>
    <name type="common">Arctic ground squirrel</name>
    <name type="synonym">Spermophilus parryii</name>
    <dbReference type="NCBI Taxonomy" id="9999"/>
    <lineage>
        <taxon>Eukaryota</taxon>
        <taxon>Metazoa</taxon>
        <taxon>Chordata</taxon>
        <taxon>Craniata</taxon>
        <taxon>Vertebrata</taxon>
        <taxon>Euteleostomi</taxon>
        <taxon>Mammalia</taxon>
        <taxon>Eutheria</taxon>
        <taxon>Euarchontoglires</taxon>
        <taxon>Glires</taxon>
        <taxon>Rodentia</taxon>
        <taxon>Sciuromorpha</taxon>
        <taxon>Sciuridae</taxon>
        <taxon>Xerinae</taxon>
        <taxon>Marmotini</taxon>
        <taxon>Urocitellus</taxon>
    </lineage>
</organism>